<dbReference type="SUPFAM" id="SSF54001">
    <property type="entry name" value="Cysteine proteinases"/>
    <property type="match status" value="1"/>
</dbReference>
<dbReference type="Pfam" id="PF00877">
    <property type="entry name" value="NLPC_P60"/>
    <property type="match status" value="1"/>
</dbReference>
<dbReference type="EMBL" id="CABWKQ010000002">
    <property type="protein sequence ID" value="VWX33079.1"/>
    <property type="molecule type" value="Genomic_DNA"/>
</dbReference>
<evidence type="ECO:0000256" key="5">
    <source>
        <dbReference type="SAM" id="SignalP"/>
    </source>
</evidence>
<dbReference type="PANTHER" id="PTHR47053">
    <property type="entry name" value="MUREIN DD-ENDOPEPTIDASE MEPH-RELATED"/>
    <property type="match status" value="1"/>
</dbReference>
<evidence type="ECO:0000256" key="4">
    <source>
        <dbReference type="ARBA" id="ARBA00022807"/>
    </source>
</evidence>
<evidence type="ECO:0000256" key="1">
    <source>
        <dbReference type="ARBA" id="ARBA00007074"/>
    </source>
</evidence>
<dbReference type="GO" id="GO:0006508">
    <property type="term" value="P:proteolysis"/>
    <property type="evidence" value="ECO:0007669"/>
    <property type="project" value="UniProtKB-KW"/>
</dbReference>
<organism evidence="7 8">
    <name type="scientific">Exiguobacterium oxidotolerans</name>
    <dbReference type="NCBI Taxonomy" id="223958"/>
    <lineage>
        <taxon>Bacteria</taxon>
        <taxon>Bacillati</taxon>
        <taxon>Bacillota</taxon>
        <taxon>Bacilli</taxon>
        <taxon>Bacillales</taxon>
        <taxon>Bacillales Family XII. Incertae Sedis</taxon>
        <taxon>Exiguobacterium</taxon>
    </lineage>
</organism>
<dbReference type="InterPro" id="IPR038765">
    <property type="entry name" value="Papain-like_cys_pep_sf"/>
</dbReference>
<feature type="signal peptide" evidence="5">
    <location>
        <begin position="1"/>
        <end position="25"/>
    </location>
</feature>
<dbReference type="GO" id="GO:0008234">
    <property type="term" value="F:cysteine-type peptidase activity"/>
    <property type="evidence" value="ECO:0007669"/>
    <property type="project" value="UniProtKB-KW"/>
</dbReference>
<accession>A0A653I2E8</accession>
<dbReference type="Proteomes" id="UP000439752">
    <property type="component" value="Unassembled WGS sequence"/>
</dbReference>
<reference evidence="7 8" key="1">
    <citation type="submission" date="2019-10" db="EMBL/GenBank/DDBJ databases">
        <authorList>
            <person name="Karimi E."/>
        </authorList>
    </citation>
    <scope>NUCLEOTIDE SEQUENCE [LARGE SCALE GENOMIC DNA]</scope>
    <source>
        <strain evidence="7">Exiguobacterium sp. 9Y</strain>
    </source>
</reference>
<gene>
    <name evidence="7" type="ORF">EXIGUO9Y_100035</name>
</gene>
<keyword evidence="8" id="KW-1185">Reference proteome</keyword>
<keyword evidence="4" id="KW-0788">Thiol protease</keyword>
<dbReference type="InterPro" id="IPR000064">
    <property type="entry name" value="NLP_P60_dom"/>
</dbReference>
<dbReference type="PROSITE" id="PS51935">
    <property type="entry name" value="NLPC_P60"/>
    <property type="match status" value="1"/>
</dbReference>
<evidence type="ECO:0000256" key="3">
    <source>
        <dbReference type="ARBA" id="ARBA00022801"/>
    </source>
</evidence>
<feature type="chain" id="PRO_5025058574" evidence="5">
    <location>
        <begin position="26"/>
        <end position="165"/>
    </location>
</feature>
<dbReference type="RefSeq" id="WP_159172666.1">
    <property type="nucleotide sequence ID" value="NZ_LR732308.1"/>
</dbReference>
<evidence type="ECO:0000256" key="2">
    <source>
        <dbReference type="ARBA" id="ARBA00022670"/>
    </source>
</evidence>
<evidence type="ECO:0000313" key="8">
    <source>
        <dbReference type="Proteomes" id="UP000439752"/>
    </source>
</evidence>
<comment type="similarity">
    <text evidence="1">Belongs to the peptidase C40 family.</text>
</comment>
<keyword evidence="3 7" id="KW-0378">Hydrolase</keyword>
<dbReference type="PANTHER" id="PTHR47053:SF1">
    <property type="entry name" value="MUREIN DD-ENDOPEPTIDASE MEPH-RELATED"/>
    <property type="match status" value="1"/>
</dbReference>
<evidence type="ECO:0000313" key="7">
    <source>
        <dbReference type="EMBL" id="VWX33079.1"/>
    </source>
</evidence>
<proteinExistence type="inferred from homology"/>
<sequence length="165" mass="17865">MKPYYAITLTALLVTASVSPVVASAATPTQVETKKPLSEKALAKKKLAIAKLATSLIGTPYKEGGTTTKGFDASGFTQYVYQKSGLTLERTVAKQAAMPLKTVTLKKAMPGDLLFVQAKKAKTPNFVGIYTGKNTFVAVTTKKVEAQDLTWSYYTKQDILIKSYQ</sequence>
<keyword evidence="2" id="KW-0645">Protease</keyword>
<evidence type="ECO:0000259" key="6">
    <source>
        <dbReference type="PROSITE" id="PS51935"/>
    </source>
</evidence>
<feature type="domain" description="NlpC/P60" evidence="6">
    <location>
        <begin position="43"/>
        <end position="165"/>
    </location>
</feature>
<dbReference type="AlphaFoldDB" id="A0A653I2E8"/>
<protein>
    <submittedName>
        <fullName evidence="7">Glycoside hydrolase</fullName>
    </submittedName>
</protein>
<dbReference type="Gene3D" id="3.90.1720.10">
    <property type="entry name" value="endopeptidase domain like (from Nostoc punctiforme)"/>
    <property type="match status" value="1"/>
</dbReference>
<name>A0A653I2E8_9BACL</name>
<keyword evidence="5" id="KW-0732">Signal</keyword>
<dbReference type="InterPro" id="IPR051202">
    <property type="entry name" value="Peptidase_C40"/>
</dbReference>